<dbReference type="OrthoDB" id="10261302at2759"/>
<accession>K8F4N6</accession>
<dbReference type="RefSeq" id="XP_007512910.1">
    <property type="nucleotide sequence ID" value="XM_007512848.1"/>
</dbReference>
<dbReference type="EMBL" id="FO082274">
    <property type="protein sequence ID" value="CCO16468.1"/>
    <property type="molecule type" value="Genomic_DNA"/>
</dbReference>
<keyword evidence="2" id="KW-1185">Reference proteome</keyword>
<dbReference type="Pfam" id="PF12796">
    <property type="entry name" value="Ank_2"/>
    <property type="match status" value="1"/>
</dbReference>
<reference evidence="1 2" key="1">
    <citation type="submission" date="2011-10" db="EMBL/GenBank/DDBJ databases">
        <authorList>
            <person name="Genoscope - CEA"/>
        </authorList>
    </citation>
    <scope>NUCLEOTIDE SEQUENCE [LARGE SCALE GENOMIC DNA]</scope>
    <source>
        <strain evidence="1 2">RCC 1105</strain>
    </source>
</reference>
<dbReference type="Proteomes" id="UP000198341">
    <property type="component" value="Chromosome 5"/>
</dbReference>
<dbReference type="Gene3D" id="1.25.40.20">
    <property type="entry name" value="Ankyrin repeat-containing domain"/>
    <property type="match status" value="1"/>
</dbReference>
<protein>
    <submittedName>
        <fullName evidence="1">Uncharacterized protein</fullName>
    </submittedName>
</protein>
<dbReference type="AlphaFoldDB" id="K8F4N6"/>
<proteinExistence type="predicted"/>
<dbReference type="KEGG" id="bpg:Bathy05g03180"/>
<dbReference type="PANTHER" id="PTHR46586">
    <property type="entry name" value="ANKYRIN REPEAT-CONTAINING PROTEIN"/>
    <property type="match status" value="1"/>
</dbReference>
<evidence type="ECO:0000313" key="2">
    <source>
        <dbReference type="Proteomes" id="UP000198341"/>
    </source>
</evidence>
<name>K8F4N6_9CHLO</name>
<dbReference type="InterPro" id="IPR002110">
    <property type="entry name" value="Ankyrin_rpt"/>
</dbReference>
<evidence type="ECO:0000313" key="1">
    <source>
        <dbReference type="EMBL" id="CCO16468.1"/>
    </source>
</evidence>
<dbReference type="InterPro" id="IPR052050">
    <property type="entry name" value="SecEffector_AnkRepeat"/>
</dbReference>
<gene>
    <name evidence="1" type="ORF">Bathy05g03180</name>
</gene>
<dbReference type="GeneID" id="19015821"/>
<dbReference type="SUPFAM" id="SSF48403">
    <property type="entry name" value="Ankyrin repeat"/>
    <property type="match status" value="1"/>
</dbReference>
<sequence length="267" mass="30986">MSSEEVVEENNALWRLFQNAGEFSGGVCRDVVEKHVLPRLNSNDVKFLYGVNTETRKLIKRSSRKGELKERFIPSDWDETWFCIRVAQTNKLELLKWAREEKKCEWNGKTINAAAGQGNLEMIKYCVANECPIDKIACAYAAESGNLEILKYLREEVEAPWGWRTAILAAENGHLHILEYLVERKYDQYDEGACEGAATFGHLDCLKYLHETAKAPWSYLAVHNAHYNKHPECLQYLLDNNCPLPRGWRYEGGVLRRWSDTQRERER</sequence>
<dbReference type="InterPro" id="IPR036770">
    <property type="entry name" value="Ankyrin_rpt-contain_sf"/>
</dbReference>
<dbReference type="STRING" id="41875.K8F4N6"/>
<dbReference type="PANTHER" id="PTHR46586:SF3">
    <property type="entry name" value="ANKYRIN REPEAT-CONTAINING PROTEIN"/>
    <property type="match status" value="1"/>
</dbReference>
<organism evidence="1 2">
    <name type="scientific">Bathycoccus prasinos</name>
    <dbReference type="NCBI Taxonomy" id="41875"/>
    <lineage>
        <taxon>Eukaryota</taxon>
        <taxon>Viridiplantae</taxon>
        <taxon>Chlorophyta</taxon>
        <taxon>Mamiellophyceae</taxon>
        <taxon>Mamiellales</taxon>
        <taxon>Bathycoccaceae</taxon>
        <taxon>Bathycoccus</taxon>
    </lineage>
</organism>